<evidence type="ECO:0000313" key="2">
    <source>
        <dbReference type="EMBL" id="KAF2639189.1"/>
    </source>
</evidence>
<dbReference type="EMBL" id="MU006787">
    <property type="protein sequence ID" value="KAF2639189.1"/>
    <property type="molecule type" value="Genomic_DNA"/>
</dbReference>
<dbReference type="AlphaFoldDB" id="A0A6A6RUB9"/>
<gene>
    <name evidence="2" type="ORF">P280DRAFT_55919</name>
</gene>
<reference evidence="2" key="1">
    <citation type="journal article" date="2020" name="Stud. Mycol.">
        <title>101 Dothideomycetes genomes: a test case for predicting lifestyles and emergence of pathogens.</title>
        <authorList>
            <person name="Haridas S."/>
            <person name="Albert R."/>
            <person name="Binder M."/>
            <person name="Bloem J."/>
            <person name="Labutti K."/>
            <person name="Salamov A."/>
            <person name="Andreopoulos B."/>
            <person name="Baker S."/>
            <person name="Barry K."/>
            <person name="Bills G."/>
            <person name="Bluhm B."/>
            <person name="Cannon C."/>
            <person name="Castanera R."/>
            <person name="Culley D."/>
            <person name="Daum C."/>
            <person name="Ezra D."/>
            <person name="Gonzalez J."/>
            <person name="Henrissat B."/>
            <person name="Kuo A."/>
            <person name="Liang C."/>
            <person name="Lipzen A."/>
            <person name="Lutzoni F."/>
            <person name="Magnuson J."/>
            <person name="Mondo S."/>
            <person name="Nolan M."/>
            <person name="Ohm R."/>
            <person name="Pangilinan J."/>
            <person name="Park H.-J."/>
            <person name="Ramirez L."/>
            <person name="Alfaro M."/>
            <person name="Sun H."/>
            <person name="Tritt A."/>
            <person name="Yoshinaga Y."/>
            <person name="Zwiers L.-H."/>
            <person name="Turgeon B."/>
            <person name="Goodwin S."/>
            <person name="Spatafora J."/>
            <person name="Crous P."/>
            <person name="Grigoriev I."/>
        </authorList>
    </citation>
    <scope>NUCLEOTIDE SEQUENCE</scope>
    <source>
        <strain evidence="2">CBS 473.64</strain>
    </source>
</reference>
<evidence type="ECO:0000256" key="1">
    <source>
        <dbReference type="SAM" id="MobiDB-lite"/>
    </source>
</evidence>
<feature type="region of interest" description="Disordered" evidence="1">
    <location>
        <begin position="53"/>
        <end position="137"/>
    </location>
</feature>
<proteinExistence type="predicted"/>
<protein>
    <submittedName>
        <fullName evidence="2">Uncharacterized protein</fullName>
    </submittedName>
</protein>
<dbReference type="Proteomes" id="UP000799753">
    <property type="component" value="Unassembled WGS sequence"/>
</dbReference>
<keyword evidence="3" id="KW-1185">Reference proteome</keyword>
<feature type="compositionally biased region" description="Low complexity" evidence="1">
    <location>
        <begin position="113"/>
        <end position="123"/>
    </location>
</feature>
<sequence length="137" mass="15471">MQLLRWSKTQLVSTAAPALDAPRHSTAPHFPLAPSALSSFLFFLHVQQARSSTQSLLPRDHLLLPRAPRRHHAPRRSLPLAPSSQSRGRSRRTVTHAERIPTTLRWPLPPFSDTPDTPDTPLPQHIPARNSMRPRSR</sequence>
<organism evidence="2 3">
    <name type="scientific">Massarina eburnea CBS 473.64</name>
    <dbReference type="NCBI Taxonomy" id="1395130"/>
    <lineage>
        <taxon>Eukaryota</taxon>
        <taxon>Fungi</taxon>
        <taxon>Dikarya</taxon>
        <taxon>Ascomycota</taxon>
        <taxon>Pezizomycotina</taxon>
        <taxon>Dothideomycetes</taxon>
        <taxon>Pleosporomycetidae</taxon>
        <taxon>Pleosporales</taxon>
        <taxon>Massarineae</taxon>
        <taxon>Massarinaceae</taxon>
        <taxon>Massarina</taxon>
    </lineage>
</organism>
<evidence type="ECO:0000313" key="3">
    <source>
        <dbReference type="Proteomes" id="UP000799753"/>
    </source>
</evidence>
<accession>A0A6A6RUB9</accession>
<name>A0A6A6RUB9_9PLEO</name>